<sequence>MRLIQGVQFIAALMVLWLKEKEVKCSWLGQVQSLNVAKTQGKVPKVHVKWANRMMTVHNKRGKSFLGSCRVESLSRDKVSPCNEQVVCLL</sequence>
<accession>A0AAV7C3B5</accession>
<keyword evidence="3" id="KW-1185">Reference proteome</keyword>
<dbReference type="Proteomes" id="UP000824782">
    <property type="component" value="Unassembled WGS sequence"/>
</dbReference>
<evidence type="ECO:0000313" key="2">
    <source>
        <dbReference type="EMBL" id="KAG8579429.1"/>
    </source>
</evidence>
<name>A0AAV7C3B5_ENGPU</name>
<feature type="chain" id="PRO_5043720135" evidence="1">
    <location>
        <begin position="26"/>
        <end position="90"/>
    </location>
</feature>
<organism evidence="2 3">
    <name type="scientific">Engystomops pustulosus</name>
    <name type="common">Tungara frog</name>
    <name type="synonym">Physalaemus pustulosus</name>
    <dbReference type="NCBI Taxonomy" id="76066"/>
    <lineage>
        <taxon>Eukaryota</taxon>
        <taxon>Metazoa</taxon>
        <taxon>Chordata</taxon>
        <taxon>Craniata</taxon>
        <taxon>Vertebrata</taxon>
        <taxon>Euteleostomi</taxon>
        <taxon>Amphibia</taxon>
        <taxon>Batrachia</taxon>
        <taxon>Anura</taxon>
        <taxon>Neobatrachia</taxon>
        <taxon>Hyloidea</taxon>
        <taxon>Leptodactylidae</taxon>
        <taxon>Leiuperinae</taxon>
        <taxon>Engystomops</taxon>
    </lineage>
</organism>
<proteinExistence type="predicted"/>
<dbReference type="AlphaFoldDB" id="A0AAV7C3B5"/>
<evidence type="ECO:0000256" key="1">
    <source>
        <dbReference type="SAM" id="SignalP"/>
    </source>
</evidence>
<protein>
    <submittedName>
        <fullName evidence="2">Uncharacterized protein</fullName>
    </submittedName>
</protein>
<dbReference type="EMBL" id="WNYA01000004">
    <property type="protein sequence ID" value="KAG8579429.1"/>
    <property type="molecule type" value="Genomic_DNA"/>
</dbReference>
<evidence type="ECO:0000313" key="3">
    <source>
        <dbReference type="Proteomes" id="UP000824782"/>
    </source>
</evidence>
<feature type="signal peptide" evidence="1">
    <location>
        <begin position="1"/>
        <end position="25"/>
    </location>
</feature>
<keyword evidence="1" id="KW-0732">Signal</keyword>
<gene>
    <name evidence="2" type="ORF">GDO81_010883</name>
</gene>
<reference evidence="2" key="1">
    <citation type="thesis" date="2020" institute="ProQuest LLC" country="789 East Eisenhower Parkway, Ann Arbor, MI, USA">
        <title>Comparative Genomics and Chromosome Evolution.</title>
        <authorList>
            <person name="Mudd A.B."/>
        </authorList>
    </citation>
    <scope>NUCLEOTIDE SEQUENCE</scope>
    <source>
        <strain evidence="2">237g6f4</strain>
        <tissue evidence="2">Blood</tissue>
    </source>
</reference>
<comment type="caution">
    <text evidence="2">The sequence shown here is derived from an EMBL/GenBank/DDBJ whole genome shotgun (WGS) entry which is preliminary data.</text>
</comment>